<dbReference type="Gene3D" id="1.20.1600.10">
    <property type="entry name" value="Outer membrane efflux proteins (OEP)"/>
    <property type="match status" value="2"/>
</dbReference>
<keyword evidence="2" id="KW-1134">Transmembrane beta strand</keyword>
<dbReference type="GO" id="GO:0009279">
    <property type="term" value="C:cell outer membrane"/>
    <property type="evidence" value="ECO:0007669"/>
    <property type="project" value="UniProtKB-SubCell"/>
</dbReference>
<dbReference type="EMBL" id="DWYS01000010">
    <property type="protein sequence ID" value="HJB06414.1"/>
    <property type="molecule type" value="Genomic_DNA"/>
</dbReference>
<evidence type="ECO:0000313" key="7">
    <source>
        <dbReference type="Proteomes" id="UP000886804"/>
    </source>
</evidence>
<reference evidence="6" key="1">
    <citation type="journal article" date="2021" name="PeerJ">
        <title>Extensive microbial diversity within the chicken gut microbiome revealed by metagenomics and culture.</title>
        <authorList>
            <person name="Gilroy R."/>
            <person name="Ravi A."/>
            <person name="Getino M."/>
            <person name="Pursley I."/>
            <person name="Horton D.L."/>
            <person name="Alikhan N.F."/>
            <person name="Baker D."/>
            <person name="Gharbi K."/>
            <person name="Hall N."/>
            <person name="Watson M."/>
            <person name="Adriaenssens E.M."/>
            <person name="Foster-Nyarko E."/>
            <person name="Jarju S."/>
            <person name="Secka A."/>
            <person name="Antonio M."/>
            <person name="Oren A."/>
            <person name="Chaudhuri R.R."/>
            <person name="La Ragione R."/>
            <person name="Hildebrand F."/>
            <person name="Pallen M.J."/>
        </authorList>
    </citation>
    <scope>NUCLEOTIDE SEQUENCE</scope>
    <source>
        <strain evidence="6">CHK188-4685</strain>
    </source>
</reference>
<organism evidence="6 7">
    <name type="scientific">Candidatus Enterocloster faecavium</name>
    <dbReference type="NCBI Taxonomy" id="2838560"/>
    <lineage>
        <taxon>Bacteria</taxon>
        <taxon>Bacillati</taxon>
        <taxon>Bacillota</taxon>
        <taxon>Clostridia</taxon>
        <taxon>Lachnospirales</taxon>
        <taxon>Lachnospiraceae</taxon>
        <taxon>Enterocloster</taxon>
    </lineage>
</organism>
<evidence type="ECO:0000256" key="4">
    <source>
        <dbReference type="ARBA" id="ARBA00023136"/>
    </source>
</evidence>
<gene>
    <name evidence="6" type="ORF">H9716_00925</name>
</gene>
<dbReference type="PANTHER" id="PTHR30026">
    <property type="entry name" value="OUTER MEMBRANE PROTEIN TOLC"/>
    <property type="match status" value="1"/>
</dbReference>
<evidence type="ECO:0000256" key="1">
    <source>
        <dbReference type="ARBA" id="ARBA00004442"/>
    </source>
</evidence>
<evidence type="ECO:0000256" key="5">
    <source>
        <dbReference type="ARBA" id="ARBA00023237"/>
    </source>
</evidence>
<keyword evidence="4" id="KW-0472">Membrane</keyword>
<accession>A0A9D2L5M1</accession>
<comment type="caution">
    <text evidence="6">The sequence shown here is derived from an EMBL/GenBank/DDBJ whole genome shotgun (WGS) entry which is preliminary data.</text>
</comment>
<keyword evidence="3" id="KW-0812">Transmembrane</keyword>
<keyword evidence="5" id="KW-0998">Cell outer membrane</keyword>
<evidence type="ECO:0000313" key="6">
    <source>
        <dbReference type="EMBL" id="HJB06414.1"/>
    </source>
</evidence>
<proteinExistence type="predicted"/>
<name>A0A9D2L5M1_9FIRM</name>
<dbReference type="AlphaFoldDB" id="A0A9D2L5M1"/>
<sequence length="409" mass="45496">MSRHKIKGTRGTGRAAALTLAAVMTAVGPTAVYGAERPDDNLIDVEAPRPDYNADLSPSFAYSEEKWASLRDNVMEYGELADLIHEYNPTVRSNRSSYNDMRNSDLNDVYDSVMEDVRDIWDAADSAAANDDYITEASQNFSANSLAQQADDNYEDPEMEKLRYDQTEANLVYQAQQLMSTYEQAGYNMEYLQNTRNLLETQYNITQAQRNVGMATDTDVLNAQKSVQDQDASILSAQKSEDNVHRQLCLMLGWQADAQPEIRALPEPDLTRIDAMNPSADLAKAVANNYDVRYYDKMSQNVNTTEKKDSAIASRQNAEDTVARSLNSQYNTVITTRDSLNTAQTQLQLAQTNLNTAAAQLAVGTITQAEYQSVENSCLSAENAVRTAKLQLQLAMDGYDWILNGLTLS</sequence>
<comment type="subcellular location">
    <subcellularLocation>
        <location evidence="1">Cell outer membrane</location>
    </subcellularLocation>
</comment>
<dbReference type="Proteomes" id="UP000886804">
    <property type="component" value="Unassembled WGS sequence"/>
</dbReference>
<dbReference type="GO" id="GO:1990281">
    <property type="term" value="C:efflux pump complex"/>
    <property type="evidence" value="ECO:0007669"/>
    <property type="project" value="TreeGrafter"/>
</dbReference>
<evidence type="ECO:0000256" key="3">
    <source>
        <dbReference type="ARBA" id="ARBA00022692"/>
    </source>
</evidence>
<reference evidence="6" key="2">
    <citation type="submission" date="2021-04" db="EMBL/GenBank/DDBJ databases">
        <authorList>
            <person name="Gilroy R."/>
        </authorList>
    </citation>
    <scope>NUCLEOTIDE SEQUENCE</scope>
    <source>
        <strain evidence="6">CHK188-4685</strain>
    </source>
</reference>
<dbReference type="GO" id="GO:0015562">
    <property type="term" value="F:efflux transmembrane transporter activity"/>
    <property type="evidence" value="ECO:0007669"/>
    <property type="project" value="InterPro"/>
</dbReference>
<dbReference type="PANTHER" id="PTHR30026:SF20">
    <property type="entry name" value="OUTER MEMBRANE PROTEIN TOLC"/>
    <property type="match status" value="1"/>
</dbReference>
<dbReference type="SUPFAM" id="SSF56954">
    <property type="entry name" value="Outer membrane efflux proteins (OEP)"/>
    <property type="match status" value="1"/>
</dbReference>
<protein>
    <submittedName>
        <fullName evidence="6">TolC family protein</fullName>
    </submittedName>
</protein>
<dbReference type="InterPro" id="IPR051906">
    <property type="entry name" value="TolC-like"/>
</dbReference>
<evidence type="ECO:0000256" key="2">
    <source>
        <dbReference type="ARBA" id="ARBA00022452"/>
    </source>
</evidence>
<dbReference type="GO" id="GO:0015288">
    <property type="term" value="F:porin activity"/>
    <property type="evidence" value="ECO:0007669"/>
    <property type="project" value="TreeGrafter"/>
</dbReference>